<dbReference type="InterPro" id="IPR050090">
    <property type="entry name" value="Tyrosine_recombinase_XerCD"/>
</dbReference>
<evidence type="ECO:0000256" key="2">
    <source>
        <dbReference type="ARBA" id="ARBA00023125"/>
    </source>
</evidence>
<dbReference type="InterPro" id="IPR010998">
    <property type="entry name" value="Integrase_recombinase_N"/>
</dbReference>
<dbReference type="RefSeq" id="WP_013927007.1">
    <property type="nucleotide sequence ID" value="NC_015703.1"/>
</dbReference>
<dbReference type="InterPro" id="IPR011010">
    <property type="entry name" value="DNA_brk_join_enz"/>
</dbReference>
<reference evidence="5 6" key="2">
    <citation type="journal article" date="2012" name="Stand. Genomic Sci.">
        <title>Complete genome sequence of the aquatic bacterium Runella slithyformis type strain (LSU 4(T)).</title>
        <authorList>
            <person name="Copeland A."/>
            <person name="Zhang X."/>
            <person name="Misra M."/>
            <person name="Lapidus A."/>
            <person name="Nolan M."/>
            <person name="Lucas S."/>
            <person name="Deshpande S."/>
            <person name="Cheng J.F."/>
            <person name="Tapia R."/>
            <person name="Goodwin L.A."/>
            <person name="Pitluck S."/>
            <person name="Liolios K."/>
            <person name="Pagani I."/>
            <person name="Ivanova N."/>
            <person name="Mikhailova N."/>
            <person name="Pati A."/>
            <person name="Chen A."/>
            <person name="Palaniappan K."/>
            <person name="Land M."/>
            <person name="Hauser L."/>
            <person name="Pan C."/>
            <person name="Jeffries C.D."/>
            <person name="Detter J.C."/>
            <person name="Brambilla E.M."/>
            <person name="Rohde M."/>
            <person name="Djao O.D."/>
            <person name="Goker M."/>
            <person name="Sikorski J."/>
            <person name="Tindall B.J."/>
            <person name="Woyke T."/>
            <person name="Bristow J."/>
            <person name="Eisen J.A."/>
            <person name="Markowitz V."/>
            <person name="Hugenholtz P."/>
            <person name="Kyrpides N.C."/>
            <person name="Klenk H.P."/>
            <person name="Mavromatis K."/>
        </authorList>
    </citation>
    <scope>NUCLEOTIDE SEQUENCE [LARGE SCALE GENOMIC DNA]</scope>
    <source>
        <strain evidence="6">ATCC 29530 / DSM 19594 / LMG 11500 / NCIMB 11436 / LSU 4</strain>
    </source>
</reference>
<evidence type="ECO:0000313" key="6">
    <source>
        <dbReference type="Proteomes" id="UP000000493"/>
    </source>
</evidence>
<evidence type="ECO:0000259" key="4">
    <source>
        <dbReference type="PROSITE" id="PS51898"/>
    </source>
</evidence>
<dbReference type="Proteomes" id="UP000000493">
    <property type="component" value="Chromosome"/>
</dbReference>
<evidence type="ECO:0000256" key="1">
    <source>
        <dbReference type="ARBA" id="ARBA00008857"/>
    </source>
</evidence>
<dbReference type="Pfam" id="PF13102">
    <property type="entry name" value="Phage_int_SAM_5"/>
    <property type="match status" value="1"/>
</dbReference>
<dbReference type="InterPro" id="IPR002104">
    <property type="entry name" value="Integrase_catalytic"/>
</dbReference>
<dbReference type="InterPro" id="IPR013762">
    <property type="entry name" value="Integrase-like_cat_sf"/>
</dbReference>
<dbReference type="Gene3D" id="1.10.150.130">
    <property type="match status" value="1"/>
</dbReference>
<dbReference type="PANTHER" id="PTHR30349">
    <property type="entry name" value="PHAGE INTEGRASE-RELATED"/>
    <property type="match status" value="1"/>
</dbReference>
<keyword evidence="2" id="KW-0238">DNA-binding</keyword>
<accession>A0A7U4E4R3</accession>
<feature type="domain" description="Tyr recombinase" evidence="4">
    <location>
        <begin position="222"/>
        <end position="398"/>
    </location>
</feature>
<evidence type="ECO:0000313" key="5">
    <source>
        <dbReference type="EMBL" id="AEI47688.1"/>
    </source>
</evidence>
<dbReference type="PROSITE" id="PS51898">
    <property type="entry name" value="TYR_RECOMBINASE"/>
    <property type="match status" value="1"/>
</dbReference>
<dbReference type="GO" id="GO:0003677">
    <property type="term" value="F:DNA binding"/>
    <property type="evidence" value="ECO:0007669"/>
    <property type="project" value="UniProtKB-KW"/>
</dbReference>
<protein>
    <submittedName>
        <fullName evidence="5">Integrase family protein</fullName>
    </submittedName>
</protein>
<dbReference type="Pfam" id="PF00589">
    <property type="entry name" value="Phage_integrase"/>
    <property type="match status" value="1"/>
</dbReference>
<reference evidence="6" key="1">
    <citation type="submission" date="2011-06" db="EMBL/GenBank/DDBJ databases">
        <title>The complete genome of chromosome of Runella slithyformis DSM 19594.</title>
        <authorList>
            <consortium name="US DOE Joint Genome Institute (JGI-PGF)"/>
            <person name="Lucas S."/>
            <person name="Han J."/>
            <person name="Lapidus A."/>
            <person name="Bruce D."/>
            <person name="Goodwin L."/>
            <person name="Pitluck S."/>
            <person name="Peters L."/>
            <person name="Kyrpides N."/>
            <person name="Mavromatis K."/>
            <person name="Ivanova N."/>
            <person name="Ovchinnikova G."/>
            <person name="Zhang X."/>
            <person name="Misra M."/>
            <person name="Detter J.C."/>
            <person name="Tapia R."/>
            <person name="Han C."/>
            <person name="Land M."/>
            <person name="Hauser L."/>
            <person name="Markowitz V."/>
            <person name="Cheng J.-F."/>
            <person name="Hugenholtz P."/>
            <person name="Woyke T."/>
            <person name="Wu D."/>
            <person name="Tindall B."/>
            <person name="Faehrich R."/>
            <person name="Brambilla E."/>
            <person name="Klenk H.-P."/>
            <person name="Eisen J.A."/>
        </authorList>
    </citation>
    <scope>NUCLEOTIDE SEQUENCE [LARGE SCALE GENOMIC DNA]</scope>
    <source>
        <strain evidence="6">ATCC 29530 / DSM 19594 / LMG 11500 / NCIMB 11436 / LSU 4</strain>
    </source>
</reference>
<comment type="similarity">
    <text evidence="1">Belongs to the 'phage' integrase family.</text>
</comment>
<name>A0A7U4E4R3_RUNSL</name>
<evidence type="ECO:0000256" key="3">
    <source>
        <dbReference type="ARBA" id="ARBA00023172"/>
    </source>
</evidence>
<dbReference type="GO" id="GO:0006310">
    <property type="term" value="P:DNA recombination"/>
    <property type="evidence" value="ECO:0007669"/>
    <property type="project" value="UniProtKB-KW"/>
</dbReference>
<sequence length="403" mass="47141">MFDVFFKLRYRRNRDGQPDHEVPASLVYFVRIDGVRSNEKSTGIEVLKSKWKSKFQKIEGTSEEVQMMNKRISLIRAGLDRIHQELCFIHDYVTAQQVLDVYVGKAEKQATILKVFDAFLAELKEPKKKETIKIKKKTFEKWEKAREHIESFLKKKKMVVMPMSRFNSPLAEQYREYLYACGFQKDHVSRNISYLKKVFKEAKRTGLIHENPIKDVPCPRSRHKNAIPLETTEIQRLLEFSSDNTILQQSADIIVFMCFTGLDYCDYIRFNPKEHLKVIDGANMIQIHRQKNERGGIVPKLVNIPILPEAQEILDKYNNLPPILKYHTIRRNLLIILRNIGVDKPMSLKNLRKTFGTYLLNSGLRIELVRDALGHETIALTERVYTIIYPETIVQDFKKNGLI</sequence>
<dbReference type="EMBL" id="CP002859">
    <property type="protein sequence ID" value="AEI47688.1"/>
    <property type="molecule type" value="Genomic_DNA"/>
</dbReference>
<proteinExistence type="inferred from homology"/>
<dbReference type="InterPro" id="IPR025269">
    <property type="entry name" value="SAM-like_dom"/>
</dbReference>
<keyword evidence="6" id="KW-1185">Reference proteome</keyword>
<dbReference type="SUPFAM" id="SSF56349">
    <property type="entry name" value="DNA breaking-rejoining enzymes"/>
    <property type="match status" value="1"/>
</dbReference>
<organism evidence="5 6">
    <name type="scientific">Runella slithyformis (strain ATCC 29530 / DSM 19594 / LMG 11500 / NCIMB 11436 / LSU 4)</name>
    <dbReference type="NCBI Taxonomy" id="761193"/>
    <lineage>
        <taxon>Bacteria</taxon>
        <taxon>Pseudomonadati</taxon>
        <taxon>Bacteroidota</taxon>
        <taxon>Cytophagia</taxon>
        <taxon>Cytophagales</taxon>
        <taxon>Spirosomataceae</taxon>
        <taxon>Runella</taxon>
    </lineage>
</organism>
<dbReference type="KEGG" id="rsi:Runsl_1261"/>
<dbReference type="PANTHER" id="PTHR30349:SF64">
    <property type="entry name" value="PROPHAGE INTEGRASE INTD-RELATED"/>
    <property type="match status" value="1"/>
</dbReference>
<keyword evidence="3" id="KW-0233">DNA recombination</keyword>
<dbReference type="GO" id="GO:0015074">
    <property type="term" value="P:DNA integration"/>
    <property type="evidence" value="ECO:0007669"/>
    <property type="project" value="InterPro"/>
</dbReference>
<gene>
    <name evidence="5" type="ordered locus">Runsl_1261</name>
</gene>
<dbReference type="AlphaFoldDB" id="A0A7U4E4R3"/>
<dbReference type="Gene3D" id="1.10.443.10">
    <property type="entry name" value="Intergrase catalytic core"/>
    <property type="match status" value="1"/>
</dbReference>